<evidence type="ECO:0000259" key="2">
    <source>
        <dbReference type="Pfam" id="PF13639"/>
    </source>
</evidence>
<organism evidence="3 4">
    <name type="scientific">Digitaria exilis</name>
    <dbReference type="NCBI Taxonomy" id="1010633"/>
    <lineage>
        <taxon>Eukaryota</taxon>
        <taxon>Viridiplantae</taxon>
        <taxon>Streptophyta</taxon>
        <taxon>Embryophyta</taxon>
        <taxon>Tracheophyta</taxon>
        <taxon>Spermatophyta</taxon>
        <taxon>Magnoliopsida</taxon>
        <taxon>Liliopsida</taxon>
        <taxon>Poales</taxon>
        <taxon>Poaceae</taxon>
        <taxon>PACMAD clade</taxon>
        <taxon>Panicoideae</taxon>
        <taxon>Panicodae</taxon>
        <taxon>Paniceae</taxon>
        <taxon>Anthephorinae</taxon>
        <taxon>Digitaria</taxon>
    </lineage>
</organism>
<feature type="region of interest" description="Disordered" evidence="1">
    <location>
        <begin position="1"/>
        <end position="24"/>
    </location>
</feature>
<dbReference type="AlphaFoldDB" id="A0A835BTC4"/>
<evidence type="ECO:0000313" key="4">
    <source>
        <dbReference type="Proteomes" id="UP000636709"/>
    </source>
</evidence>
<accession>A0A835BTC4</accession>
<dbReference type="Gene3D" id="3.30.40.10">
    <property type="entry name" value="Zinc/RING finger domain, C3HC4 (zinc finger)"/>
    <property type="match status" value="1"/>
</dbReference>
<feature type="domain" description="RING-type" evidence="2">
    <location>
        <begin position="114"/>
        <end position="148"/>
    </location>
</feature>
<comment type="caution">
    <text evidence="3">The sequence shown here is derived from an EMBL/GenBank/DDBJ whole genome shotgun (WGS) entry which is preliminary data.</text>
</comment>
<protein>
    <recommendedName>
        <fullName evidence="2">RING-type domain-containing protein</fullName>
    </recommendedName>
</protein>
<proteinExistence type="predicted"/>
<sequence>MADGGDNMAAHATAGGIARPPPSGQQRLHRLYQELHHLQHLAPGLDERVRRGMIEERQDQLDLVFEELGFFDRRAVVETGGGGGASAVAVAGLEKQTSTPQATPPAAASAGRSDGEEVSVMPCFHGHGFQQDCIAKWLWWSNKCPLCRHQLPTGMHG</sequence>
<dbReference type="Proteomes" id="UP000636709">
    <property type="component" value="Unassembled WGS sequence"/>
</dbReference>
<dbReference type="SUPFAM" id="SSF57850">
    <property type="entry name" value="RING/U-box"/>
    <property type="match status" value="1"/>
</dbReference>
<name>A0A835BTC4_9POAL</name>
<dbReference type="InterPro" id="IPR001841">
    <property type="entry name" value="Znf_RING"/>
</dbReference>
<dbReference type="InterPro" id="IPR013083">
    <property type="entry name" value="Znf_RING/FYVE/PHD"/>
</dbReference>
<gene>
    <name evidence="3" type="ORF">HU200_029100</name>
</gene>
<dbReference type="OrthoDB" id="21204at2759"/>
<dbReference type="EMBL" id="JACEFO010001753">
    <property type="protein sequence ID" value="KAF8711094.1"/>
    <property type="molecule type" value="Genomic_DNA"/>
</dbReference>
<evidence type="ECO:0000256" key="1">
    <source>
        <dbReference type="SAM" id="MobiDB-lite"/>
    </source>
</evidence>
<dbReference type="Pfam" id="PF13639">
    <property type="entry name" value="zf-RING_2"/>
    <property type="match status" value="1"/>
</dbReference>
<evidence type="ECO:0000313" key="3">
    <source>
        <dbReference type="EMBL" id="KAF8711094.1"/>
    </source>
</evidence>
<keyword evidence="4" id="KW-1185">Reference proteome</keyword>
<reference evidence="3" key="1">
    <citation type="submission" date="2020-07" db="EMBL/GenBank/DDBJ databases">
        <title>Genome sequence and genetic diversity analysis of an under-domesticated orphan crop, white fonio (Digitaria exilis).</title>
        <authorList>
            <person name="Bennetzen J.L."/>
            <person name="Chen S."/>
            <person name="Ma X."/>
            <person name="Wang X."/>
            <person name="Yssel A.E.J."/>
            <person name="Chaluvadi S.R."/>
            <person name="Johnson M."/>
            <person name="Gangashetty P."/>
            <person name="Hamidou F."/>
            <person name="Sanogo M.D."/>
            <person name="Zwaenepoel A."/>
            <person name="Wallace J."/>
            <person name="Van De Peer Y."/>
            <person name="Van Deynze A."/>
        </authorList>
    </citation>
    <scope>NUCLEOTIDE SEQUENCE</scope>
    <source>
        <tissue evidence="3">Leaves</tissue>
    </source>
</reference>